<sequence length="260" mass="28654">MPRVSNKPKSSARTTETSLAVVDAIRDLDGATMNELSEYIGLAPSTIHRHLVTLREHKYVTQEDGIYRIGFQFLTVGGYAQRKTTAYPMIKEKVDSLAAETGERAQFIVEEHGERVYLYTEVGQSAVQTGAHIGKRGVLHTSAAGKAILANMSRERFDETIATRELEQGSENTITTREELADECERIRERGYAFNRQETTDGVHAVGAAVTDSDGEVIGALSVSGPAHRVKGARLTEELPERVLSAVNELELYIEHSVHT</sequence>
<protein>
    <submittedName>
        <fullName evidence="6">Transcriptional regulator, IclR family protein</fullName>
    </submittedName>
</protein>
<proteinExistence type="predicted"/>
<dbReference type="InterPro" id="IPR050707">
    <property type="entry name" value="HTH_MetabolicPath_Reg"/>
</dbReference>
<dbReference type="Gene3D" id="1.10.10.10">
    <property type="entry name" value="Winged helix-like DNA-binding domain superfamily/Winged helix DNA-binding domain"/>
    <property type="match status" value="1"/>
</dbReference>
<dbReference type="InterPro" id="IPR036388">
    <property type="entry name" value="WH-like_DNA-bd_sf"/>
</dbReference>
<gene>
    <name evidence="6" type="ORF">C480_18522</name>
</gene>
<dbReference type="SUPFAM" id="SSF55781">
    <property type="entry name" value="GAF domain-like"/>
    <property type="match status" value="1"/>
</dbReference>
<evidence type="ECO:0000259" key="4">
    <source>
        <dbReference type="PROSITE" id="PS51077"/>
    </source>
</evidence>
<dbReference type="RefSeq" id="WP_006667096.1">
    <property type="nucleotide sequence ID" value="NZ_AOIP01000051.1"/>
</dbReference>
<evidence type="ECO:0000256" key="1">
    <source>
        <dbReference type="ARBA" id="ARBA00023015"/>
    </source>
</evidence>
<name>M0ARZ6_9EURY</name>
<accession>M0ARZ6</accession>
<dbReference type="CDD" id="cd00090">
    <property type="entry name" value="HTH_ARSR"/>
    <property type="match status" value="1"/>
</dbReference>
<dbReference type="PROSITE" id="PS51078">
    <property type="entry name" value="ICLR_ED"/>
    <property type="match status" value="1"/>
</dbReference>
<reference evidence="6 7" key="1">
    <citation type="journal article" date="2014" name="PLoS Genet.">
        <title>Phylogenetically driven sequencing of extremely halophilic archaea reveals strategies for static and dynamic osmo-response.</title>
        <authorList>
            <person name="Becker E.A."/>
            <person name="Seitzer P.M."/>
            <person name="Tritt A."/>
            <person name="Larsen D."/>
            <person name="Krusor M."/>
            <person name="Yao A.I."/>
            <person name="Wu D."/>
            <person name="Madern D."/>
            <person name="Eisen J.A."/>
            <person name="Darling A.E."/>
            <person name="Facciotti M.T."/>
        </authorList>
    </citation>
    <scope>NUCLEOTIDE SEQUENCE [LARGE SCALE GENOMIC DNA]</scope>
    <source>
        <strain evidence="6 7">DSM 13077</strain>
    </source>
</reference>
<evidence type="ECO:0000313" key="6">
    <source>
        <dbReference type="EMBL" id="ELZ00718.1"/>
    </source>
</evidence>
<dbReference type="PANTHER" id="PTHR30136">
    <property type="entry name" value="HELIX-TURN-HELIX TRANSCRIPTIONAL REGULATOR, ICLR FAMILY"/>
    <property type="match status" value="1"/>
</dbReference>
<dbReference type="PATRIC" id="fig|1227491.4.peg.3765"/>
<keyword evidence="7" id="KW-1185">Reference proteome</keyword>
<dbReference type="GO" id="GO:0003677">
    <property type="term" value="F:DNA binding"/>
    <property type="evidence" value="ECO:0007669"/>
    <property type="project" value="UniProtKB-KW"/>
</dbReference>
<evidence type="ECO:0000256" key="3">
    <source>
        <dbReference type="ARBA" id="ARBA00023163"/>
    </source>
</evidence>
<dbReference type="GO" id="GO:0045892">
    <property type="term" value="P:negative regulation of DNA-templated transcription"/>
    <property type="evidence" value="ECO:0007669"/>
    <property type="project" value="TreeGrafter"/>
</dbReference>
<feature type="domain" description="IclR-ED" evidence="5">
    <location>
        <begin position="72"/>
        <end position="256"/>
    </location>
</feature>
<dbReference type="InterPro" id="IPR036390">
    <property type="entry name" value="WH_DNA-bd_sf"/>
</dbReference>
<dbReference type="Proteomes" id="UP000011591">
    <property type="component" value="Unassembled WGS sequence"/>
</dbReference>
<dbReference type="EMBL" id="AOIP01000051">
    <property type="protein sequence ID" value="ELZ00718.1"/>
    <property type="molecule type" value="Genomic_DNA"/>
</dbReference>
<keyword evidence="3" id="KW-0804">Transcription</keyword>
<dbReference type="InterPro" id="IPR014757">
    <property type="entry name" value="Tscrpt_reg_IclR_C"/>
</dbReference>
<keyword evidence="1" id="KW-0805">Transcription regulation</keyword>
<dbReference type="AlphaFoldDB" id="M0ARZ6"/>
<dbReference type="InterPro" id="IPR011991">
    <property type="entry name" value="ArsR-like_HTH"/>
</dbReference>
<feature type="domain" description="HTH iclR-type" evidence="4">
    <location>
        <begin position="12"/>
        <end position="71"/>
    </location>
</feature>
<dbReference type="InterPro" id="IPR005471">
    <property type="entry name" value="Tscrpt_reg_IclR_N"/>
</dbReference>
<dbReference type="SUPFAM" id="SSF46785">
    <property type="entry name" value="Winged helix' DNA-binding domain"/>
    <property type="match status" value="1"/>
</dbReference>
<dbReference type="PANTHER" id="PTHR30136:SF35">
    <property type="entry name" value="HTH-TYPE TRANSCRIPTIONAL REGULATOR RV1719"/>
    <property type="match status" value="1"/>
</dbReference>
<dbReference type="InterPro" id="IPR029016">
    <property type="entry name" value="GAF-like_dom_sf"/>
</dbReference>
<dbReference type="PROSITE" id="PS51077">
    <property type="entry name" value="HTH_ICLR"/>
    <property type="match status" value="1"/>
</dbReference>
<organism evidence="6 7">
    <name type="scientific">Natrialba aegyptia DSM 13077</name>
    <dbReference type="NCBI Taxonomy" id="1227491"/>
    <lineage>
        <taxon>Archaea</taxon>
        <taxon>Methanobacteriati</taxon>
        <taxon>Methanobacteriota</taxon>
        <taxon>Stenosarchaea group</taxon>
        <taxon>Halobacteria</taxon>
        <taxon>Halobacteriales</taxon>
        <taxon>Natrialbaceae</taxon>
        <taxon>Natrialba</taxon>
    </lineage>
</organism>
<evidence type="ECO:0000256" key="2">
    <source>
        <dbReference type="ARBA" id="ARBA00023125"/>
    </source>
</evidence>
<dbReference type="GO" id="GO:0003700">
    <property type="term" value="F:DNA-binding transcription factor activity"/>
    <property type="evidence" value="ECO:0007669"/>
    <property type="project" value="TreeGrafter"/>
</dbReference>
<evidence type="ECO:0000259" key="5">
    <source>
        <dbReference type="PROSITE" id="PS51078"/>
    </source>
</evidence>
<dbReference type="Pfam" id="PF09339">
    <property type="entry name" value="HTH_IclR"/>
    <property type="match status" value="1"/>
</dbReference>
<dbReference type="Pfam" id="PF01614">
    <property type="entry name" value="IclR_C"/>
    <property type="match status" value="1"/>
</dbReference>
<comment type="caution">
    <text evidence="6">The sequence shown here is derived from an EMBL/GenBank/DDBJ whole genome shotgun (WGS) entry which is preliminary data.</text>
</comment>
<dbReference type="Gene3D" id="3.30.450.40">
    <property type="match status" value="1"/>
</dbReference>
<evidence type="ECO:0000313" key="7">
    <source>
        <dbReference type="Proteomes" id="UP000011591"/>
    </source>
</evidence>
<keyword evidence="2" id="KW-0238">DNA-binding</keyword>